<comment type="caution">
    <text evidence="2">The sequence shown here is derived from an EMBL/GenBank/DDBJ whole genome shotgun (WGS) entry which is preliminary data.</text>
</comment>
<reference evidence="2" key="1">
    <citation type="journal article" date="2019" name="bioRxiv">
        <title>The Genome of the Zebra Mussel, Dreissena polymorpha: A Resource for Invasive Species Research.</title>
        <authorList>
            <person name="McCartney M.A."/>
            <person name="Auch B."/>
            <person name="Kono T."/>
            <person name="Mallez S."/>
            <person name="Zhang Y."/>
            <person name="Obille A."/>
            <person name="Becker A."/>
            <person name="Abrahante J.E."/>
            <person name="Garbe J."/>
            <person name="Badalamenti J.P."/>
            <person name="Herman A."/>
            <person name="Mangelson H."/>
            <person name="Liachko I."/>
            <person name="Sullivan S."/>
            <person name="Sone E.D."/>
            <person name="Koren S."/>
            <person name="Silverstein K.A.T."/>
            <person name="Beckman K.B."/>
            <person name="Gohl D.M."/>
        </authorList>
    </citation>
    <scope>NUCLEOTIDE SEQUENCE</scope>
    <source>
        <strain evidence="2">Duluth1</strain>
        <tissue evidence="2">Whole animal</tissue>
    </source>
</reference>
<keyword evidence="3" id="KW-1185">Reference proteome</keyword>
<gene>
    <name evidence="2" type="ORF">DPMN_000285</name>
</gene>
<protein>
    <submittedName>
        <fullName evidence="2">Uncharacterized protein</fullName>
    </submittedName>
</protein>
<dbReference type="EMBL" id="JAIWYP010000001">
    <property type="protein sequence ID" value="KAH3876443.1"/>
    <property type="molecule type" value="Genomic_DNA"/>
</dbReference>
<feature type="compositionally biased region" description="Polar residues" evidence="1">
    <location>
        <begin position="9"/>
        <end position="26"/>
    </location>
</feature>
<dbReference type="AlphaFoldDB" id="A0A9D4MH31"/>
<evidence type="ECO:0000313" key="2">
    <source>
        <dbReference type="EMBL" id="KAH3876443.1"/>
    </source>
</evidence>
<evidence type="ECO:0000313" key="3">
    <source>
        <dbReference type="Proteomes" id="UP000828390"/>
    </source>
</evidence>
<name>A0A9D4MH31_DREPO</name>
<sequence>MFKSGKQLDIQNGVESTGATNSSNPSYTTPDCCTFDAFQTFTLTCHRDLDTWTNAR</sequence>
<evidence type="ECO:0000256" key="1">
    <source>
        <dbReference type="SAM" id="MobiDB-lite"/>
    </source>
</evidence>
<proteinExistence type="predicted"/>
<organism evidence="2 3">
    <name type="scientific">Dreissena polymorpha</name>
    <name type="common">Zebra mussel</name>
    <name type="synonym">Mytilus polymorpha</name>
    <dbReference type="NCBI Taxonomy" id="45954"/>
    <lineage>
        <taxon>Eukaryota</taxon>
        <taxon>Metazoa</taxon>
        <taxon>Spiralia</taxon>
        <taxon>Lophotrochozoa</taxon>
        <taxon>Mollusca</taxon>
        <taxon>Bivalvia</taxon>
        <taxon>Autobranchia</taxon>
        <taxon>Heteroconchia</taxon>
        <taxon>Euheterodonta</taxon>
        <taxon>Imparidentia</taxon>
        <taxon>Neoheterodontei</taxon>
        <taxon>Myida</taxon>
        <taxon>Dreissenoidea</taxon>
        <taxon>Dreissenidae</taxon>
        <taxon>Dreissena</taxon>
    </lineage>
</organism>
<accession>A0A9D4MH31</accession>
<feature type="region of interest" description="Disordered" evidence="1">
    <location>
        <begin position="1"/>
        <end position="26"/>
    </location>
</feature>
<dbReference type="Proteomes" id="UP000828390">
    <property type="component" value="Unassembled WGS sequence"/>
</dbReference>
<reference evidence="2" key="2">
    <citation type="submission" date="2020-11" db="EMBL/GenBank/DDBJ databases">
        <authorList>
            <person name="McCartney M.A."/>
            <person name="Auch B."/>
            <person name="Kono T."/>
            <person name="Mallez S."/>
            <person name="Becker A."/>
            <person name="Gohl D.M."/>
            <person name="Silverstein K.A.T."/>
            <person name="Koren S."/>
            <person name="Bechman K.B."/>
            <person name="Herman A."/>
            <person name="Abrahante J.E."/>
            <person name="Garbe J."/>
        </authorList>
    </citation>
    <scope>NUCLEOTIDE SEQUENCE</scope>
    <source>
        <strain evidence="2">Duluth1</strain>
        <tissue evidence="2">Whole animal</tissue>
    </source>
</reference>